<keyword evidence="3" id="KW-1185">Reference proteome</keyword>
<dbReference type="PANTHER" id="PTHR22895:SF0">
    <property type="entry name" value="ARMADILLO REPEAT-CONTAINING PROTEIN 6"/>
    <property type="match status" value="1"/>
</dbReference>
<dbReference type="Proteomes" id="UP000027120">
    <property type="component" value="Unassembled WGS sequence"/>
</dbReference>
<dbReference type="SMR" id="A0A067E235"/>
<sequence length="385" mass="41973">MRTVPKSYYKHFSNSEQIDFQKQSSLITLPQPRAHPFVPKDHPFFVRTDLTAHEMGPPKTVRTISQEAFDEVVKENMEDLGMEPTEALQDAIQTLSLQGVDLSGIVKCVPGESSLKDNPLIQSLERLKQLDLNSKDKFSDEDLNEMMGLFDKLIELCGGNEGSVNAAVATKNGGVELVCSICYKMRCGSKRVLDSCLKTMALLVHDVQSTETFRTGGGPKLLVNILIDGNEDPEILNSGFAVVAASATGNEVVKESYMELKIDELILEILSRQRNDSIQSLYDAIRVLLTPDDDQVVASQVYGYARRFAKIGIARALVHSLHAGLSSPSLISASIALKAVAVNDEICKSVAENGGIDALLRCIDDSGLQGNKTVARICCSLLSKV</sequence>
<dbReference type="PANTHER" id="PTHR22895">
    <property type="entry name" value="ARMADILLO REPEAT-CONTAINING PROTEIN 6"/>
    <property type="match status" value="1"/>
</dbReference>
<evidence type="ECO:0000313" key="2">
    <source>
        <dbReference type="EMBL" id="KDO49138.1"/>
    </source>
</evidence>
<dbReference type="InterPro" id="IPR016024">
    <property type="entry name" value="ARM-type_fold"/>
</dbReference>
<gene>
    <name evidence="2" type="ORF">CISIN_1g010019mg</name>
</gene>
<name>A0A067E235_CITSI</name>
<evidence type="ECO:0000313" key="3">
    <source>
        <dbReference type="Proteomes" id="UP000027120"/>
    </source>
</evidence>
<keyword evidence="1" id="KW-0677">Repeat</keyword>
<accession>A0A067E235</accession>
<reference evidence="2 3" key="1">
    <citation type="submission" date="2014-04" db="EMBL/GenBank/DDBJ databases">
        <authorList>
            <consortium name="International Citrus Genome Consortium"/>
            <person name="Gmitter F."/>
            <person name="Chen C."/>
            <person name="Farmerie W."/>
            <person name="Harkins T."/>
            <person name="Desany B."/>
            <person name="Mohiuddin M."/>
            <person name="Kodira C."/>
            <person name="Borodovsky M."/>
            <person name="Lomsadze A."/>
            <person name="Burns P."/>
            <person name="Jenkins J."/>
            <person name="Prochnik S."/>
            <person name="Shu S."/>
            <person name="Chapman J."/>
            <person name="Pitluck S."/>
            <person name="Schmutz J."/>
            <person name="Rokhsar D."/>
        </authorList>
    </citation>
    <scope>NUCLEOTIDE SEQUENCE</scope>
</reference>
<evidence type="ECO:0000256" key="1">
    <source>
        <dbReference type="ARBA" id="ARBA00022737"/>
    </source>
</evidence>
<dbReference type="InterPro" id="IPR011989">
    <property type="entry name" value="ARM-like"/>
</dbReference>
<evidence type="ECO:0008006" key="4">
    <source>
        <dbReference type="Google" id="ProtNLM"/>
    </source>
</evidence>
<dbReference type="EMBL" id="KK785120">
    <property type="protein sequence ID" value="KDO49138.1"/>
    <property type="molecule type" value="Genomic_DNA"/>
</dbReference>
<protein>
    <recommendedName>
        <fullName evidence="4">Armadillo repeat-containing domain-containing protein</fullName>
    </recommendedName>
</protein>
<dbReference type="Gene3D" id="1.25.10.10">
    <property type="entry name" value="Leucine-rich Repeat Variant"/>
    <property type="match status" value="1"/>
</dbReference>
<organism evidence="2 3">
    <name type="scientific">Citrus sinensis</name>
    <name type="common">Sweet orange</name>
    <name type="synonym">Citrus aurantium var. sinensis</name>
    <dbReference type="NCBI Taxonomy" id="2711"/>
    <lineage>
        <taxon>Eukaryota</taxon>
        <taxon>Viridiplantae</taxon>
        <taxon>Streptophyta</taxon>
        <taxon>Embryophyta</taxon>
        <taxon>Tracheophyta</taxon>
        <taxon>Spermatophyta</taxon>
        <taxon>Magnoliopsida</taxon>
        <taxon>eudicotyledons</taxon>
        <taxon>Gunneridae</taxon>
        <taxon>Pentapetalae</taxon>
        <taxon>rosids</taxon>
        <taxon>malvids</taxon>
        <taxon>Sapindales</taxon>
        <taxon>Rutaceae</taxon>
        <taxon>Aurantioideae</taxon>
        <taxon>Citrus</taxon>
    </lineage>
</organism>
<proteinExistence type="predicted"/>
<dbReference type="AlphaFoldDB" id="A0A067E235"/>
<dbReference type="SUPFAM" id="SSF48371">
    <property type="entry name" value="ARM repeat"/>
    <property type="match status" value="1"/>
</dbReference>